<dbReference type="InterPro" id="IPR036034">
    <property type="entry name" value="PDZ_sf"/>
</dbReference>
<evidence type="ECO:0000313" key="8">
    <source>
        <dbReference type="Proteomes" id="UP000298246"/>
    </source>
</evidence>
<dbReference type="Pfam" id="PF13180">
    <property type="entry name" value="PDZ_2"/>
    <property type="match status" value="1"/>
</dbReference>
<keyword evidence="5" id="KW-0732">Signal</keyword>
<feature type="signal peptide" evidence="5">
    <location>
        <begin position="1"/>
        <end position="35"/>
    </location>
</feature>
<dbReference type="RefSeq" id="WP_134749857.1">
    <property type="nucleotide sequence ID" value="NZ_MYFO02000007.1"/>
</dbReference>
<name>A0A4Y8Q8S1_9BACL</name>
<gene>
    <name evidence="7" type="ORF">B5M42_03720</name>
</gene>
<dbReference type="Gene3D" id="2.40.10.120">
    <property type="match status" value="1"/>
</dbReference>
<evidence type="ECO:0000256" key="1">
    <source>
        <dbReference type="ARBA" id="ARBA00010541"/>
    </source>
</evidence>
<sequence>MITRQTKPNSLSRMFLSLIAAMLLASWVGGVSAYAADAASSVPDVVSRTTPSVVAIIGKPTSSENKNWEKNRYNLAHGTGVVYQSNGVIITNAHVVKDMKNIVVVTSDGKSYSGRTTNIDEESDLALVKIEATGLQTAKLAESGDIKVGETVAAIGTPISFALRNSVTTGIVSGLERAVNSQYQLIQTDAAINPGNSGGALVNMKGEVIGINTMKYADFGVENLGFAIPIDTVKYVLRHFELYGKVKRPYLGLELEESWEAVVGLPSTEGLQVAYVEPDSPAAKAGIKQGDTLEMLGSSSTRTLVDYNEAMKKYLPGETVGLTLKSNGATVTTQITLGEAESKDADLVSTDDGSSLDADRGKTHIGDSHFGWSMKYPSGLVKASQSADGDTASFIDAKGEFTLSISVASNQSKLTPSALLNKIGADNNDYDGKMVLERQYVKDEQPYAKIVSKSGDSYKQTRGYQKDGKLYTVSLNVDKESYGSSLKQNILLDLLDSFQLKFDADDESLKDISVFSDGNTTYTDEYGVSLDLPAGWERDSYGTESMYANDDYTQAVWVQVTSASSGDTLDAWVKRDLKTVTDSYVSKYLKIGKVKELTLDGVPARMVEVSHTFGDSKWSTSVAFYFIKDKYKYGITVSYDDEDKDGIDAVIEALQNSVNVDKDHVDAELGFIQDMDELLDPDSTIEYVNKTYGYSLNVPETWTSGYSYGDKDPESKVFYFTGGSLTVTADDDLSFEDAVKKEDEFEEKSHNNDKDYTYKATDVELFGVKAKKYVVHYSSRKIPYQNTVYVFNHDGVSYNVELNIDEAVRTEANESRLNKTFESFEFVKKP</sequence>
<dbReference type="InterPro" id="IPR001940">
    <property type="entry name" value="Peptidase_S1C"/>
</dbReference>
<evidence type="ECO:0000313" key="7">
    <source>
        <dbReference type="EMBL" id="TFE90942.1"/>
    </source>
</evidence>
<evidence type="ECO:0000256" key="4">
    <source>
        <dbReference type="ARBA" id="ARBA00022825"/>
    </source>
</evidence>
<evidence type="ECO:0000256" key="5">
    <source>
        <dbReference type="SAM" id="SignalP"/>
    </source>
</evidence>
<dbReference type="Proteomes" id="UP000298246">
    <property type="component" value="Unassembled WGS sequence"/>
</dbReference>
<comment type="similarity">
    <text evidence="1">Belongs to the peptidase S1C family.</text>
</comment>
<evidence type="ECO:0000256" key="2">
    <source>
        <dbReference type="ARBA" id="ARBA00022670"/>
    </source>
</evidence>
<dbReference type="OrthoDB" id="9758917at2"/>
<dbReference type="GO" id="GO:0006508">
    <property type="term" value="P:proteolysis"/>
    <property type="evidence" value="ECO:0007669"/>
    <property type="project" value="UniProtKB-KW"/>
</dbReference>
<proteinExistence type="inferred from homology"/>
<dbReference type="PANTHER" id="PTHR22939">
    <property type="entry name" value="SERINE PROTEASE FAMILY S1C HTRA-RELATED"/>
    <property type="match status" value="1"/>
</dbReference>
<reference evidence="7 8" key="1">
    <citation type="submission" date="2017-03" db="EMBL/GenBank/DDBJ databases">
        <title>Isolation of Levoglucosan Utilizing Bacteria.</title>
        <authorList>
            <person name="Arya A.S."/>
        </authorList>
    </citation>
    <scope>NUCLEOTIDE SEQUENCE [LARGE SCALE GENOMIC DNA]</scope>
    <source>
        <strain evidence="7 8">MEC069</strain>
    </source>
</reference>
<dbReference type="AlphaFoldDB" id="A0A4Y8Q8S1"/>
<keyword evidence="4" id="KW-0720">Serine protease</keyword>
<evidence type="ECO:0000259" key="6">
    <source>
        <dbReference type="SMART" id="SM00228"/>
    </source>
</evidence>
<feature type="domain" description="PDZ" evidence="6">
    <location>
        <begin position="249"/>
        <end position="328"/>
    </location>
</feature>
<dbReference type="InterPro" id="IPR001478">
    <property type="entry name" value="PDZ"/>
</dbReference>
<dbReference type="SMART" id="SM00228">
    <property type="entry name" value="PDZ"/>
    <property type="match status" value="1"/>
</dbReference>
<keyword evidence="3" id="KW-0378">Hydrolase</keyword>
<dbReference type="SUPFAM" id="SSF50156">
    <property type="entry name" value="PDZ domain-like"/>
    <property type="match status" value="1"/>
</dbReference>
<accession>A0A4Y8Q8S1</accession>
<evidence type="ECO:0000256" key="3">
    <source>
        <dbReference type="ARBA" id="ARBA00022801"/>
    </source>
</evidence>
<dbReference type="SUPFAM" id="SSF50494">
    <property type="entry name" value="Trypsin-like serine proteases"/>
    <property type="match status" value="1"/>
</dbReference>
<keyword evidence="2" id="KW-0645">Protease</keyword>
<dbReference type="Pfam" id="PF13365">
    <property type="entry name" value="Trypsin_2"/>
    <property type="match status" value="1"/>
</dbReference>
<organism evidence="7 8">
    <name type="scientific">Paenibacillus athensensis</name>
    <dbReference type="NCBI Taxonomy" id="1967502"/>
    <lineage>
        <taxon>Bacteria</taxon>
        <taxon>Bacillati</taxon>
        <taxon>Bacillota</taxon>
        <taxon>Bacilli</taxon>
        <taxon>Bacillales</taxon>
        <taxon>Paenibacillaceae</taxon>
        <taxon>Paenibacillus</taxon>
    </lineage>
</organism>
<comment type="caution">
    <text evidence="7">The sequence shown here is derived from an EMBL/GenBank/DDBJ whole genome shotgun (WGS) entry which is preliminary data.</text>
</comment>
<dbReference type="Gene3D" id="2.30.42.10">
    <property type="match status" value="1"/>
</dbReference>
<dbReference type="GO" id="GO:0004252">
    <property type="term" value="F:serine-type endopeptidase activity"/>
    <property type="evidence" value="ECO:0007669"/>
    <property type="project" value="InterPro"/>
</dbReference>
<dbReference type="PANTHER" id="PTHR22939:SF129">
    <property type="entry name" value="SERINE PROTEASE HTRA2, MITOCHONDRIAL"/>
    <property type="match status" value="1"/>
</dbReference>
<dbReference type="InterPro" id="IPR009003">
    <property type="entry name" value="Peptidase_S1_PA"/>
</dbReference>
<dbReference type="EMBL" id="MYFO01000003">
    <property type="protein sequence ID" value="TFE90942.1"/>
    <property type="molecule type" value="Genomic_DNA"/>
</dbReference>
<dbReference type="PRINTS" id="PR00834">
    <property type="entry name" value="PROTEASES2C"/>
</dbReference>
<dbReference type="Gene3D" id="3.40.1000.10">
    <property type="entry name" value="Mog1/PsbP, alpha/beta/alpha sandwich"/>
    <property type="match status" value="1"/>
</dbReference>
<protein>
    <recommendedName>
        <fullName evidence="6">PDZ domain-containing protein</fullName>
    </recommendedName>
</protein>
<keyword evidence="8" id="KW-1185">Reference proteome</keyword>
<feature type="chain" id="PRO_5021212331" description="PDZ domain-containing protein" evidence="5">
    <location>
        <begin position="36"/>
        <end position="830"/>
    </location>
</feature>